<reference evidence="5" key="1">
    <citation type="journal article" date="2013" name="Nature">
        <title>Pan genome of the phytoplankton Emiliania underpins its global distribution.</title>
        <authorList>
            <person name="Read B.A."/>
            <person name="Kegel J."/>
            <person name="Klute M.J."/>
            <person name="Kuo A."/>
            <person name="Lefebvre S.C."/>
            <person name="Maumus F."/>
            <person name="Mayer C."/>
            <person name="Miller J."/>
            <person name="Monier A."/>
            <person name="Salamov A."/>
            <person name="Young J."/>
            <person name="Aguilar M."/>
            <person name="Claverie J.M."/>
            <person name="Frickenhaus S."/>
            <person name="Gonzalez K."/>
            <person name="Herman E.K."/>
            <person name="Lin Y.C."/>
            <person name="Napier J."/>
            <person name="Ogata H."/>
            <person name="Sarno A.F."/>
            <person name="Shmutz J."/>
            <person name="Schroeder D."/>
            <person name="de Vargas C."/>
            <person name="Verret F."/>
            <person name="von Dassow P."/>
            <person name="Valentin K."/>
            <person name="Van de Peer Y."/>
            <person name="Wheeler G."/>
            <person name="Dacks J.B."/>
            <person name="Delwiche C.F."/>
            <person name="Dyhrman S.T."/>
            <person name="Glockner G."/>
            <person name="John U."/>
            <person name="Richards T."/>
            <person name="Worden A.Z."/>
            <person name="Zhang X."/>
            <person name="Grigoriev I.V."/>
            <person name="Allen A.E."/>
            <person name="Bidle K."/>
            <person name="Borodovsky M."/>
            <person name="Bowler C."/>
            <person name="Brownlee C."/>
            <person name="Cock J.M."/>
            <person name="Elias M."/>
            <person name="Gladyshev V.N."/>
            <person name="Groth M."/>
            <person name="Guda C."/>
            <person name="Hadaegh A."/>
            <person name="Iglesias-Rodriguez M.D."/>
            <person name="Jenkins J."/>
            <person name="Jones B.M."/>
            <person name="Lawson T."/>
            <person name="Leese F."/>
            <person name="Lindquist E."/>
            <person name="Lobanov A."/>
            <person name="Lomsadze A."/>
            <person name="Malik S.B."/>
            <person name="Marsh M.E."/>
            <person name="Mackinder L."/>
            <person name="Mock T."/>
            <person name="Mueller-Roeber B."/>
            <person name="Pagarete A."/>
            <person name="Parker M."/>
            <person name="Probert I."/>
            <person name="Quesneville H."/>
            <person name="Raines C."/>
            <person name="Rensing S.A."/>
            <person name="Riano-Pachon D.M."/>
            <person name="Richier S."/>
            <person name="Rokitta S."/>
            <person name="Shiraiwa Y."/>
            <person name="Soanes D.M."/>
            <person name="van der Giezen M."/>
            <person name="Wahlund T.M."/>
            <person name="Williams B."/>
            <person name="Wilson W."/>
            <person name="Wolfe G."/>
            <person name="Wurch L.L."/>
        </authorList>
    </citation>
    <scope>NUCLEOTIDE SEQUENCE</scope>
</reference>
<keyword evidence="5" id="KW-1185">Reference proteome</keyword>
<dbReference type="InterPro" id="IPR020094">
    <property type="entry name" value="TruA/RsuA/RluB/E/F_N"/>
</dbReference>
<dbReference type="EnsemblProtists" id="EOD05848">
    <property type="protein sequence ID" value="EOD05848"/>
    <property type="gene ID" value="EMIHUDRAFT_77404"/>
</dbReference>
<dbReference type="PANTHER" id="PTHR47683:SF2">
    <property type="entry name" value="RNA-BINDING S4 DOMAIN-CONTAINING PROTEIN"/>
    <property type="match status" value="1"/>
</dbReference>
<dbReference type="PaxDb" id="2903-EOD05848"/>
<evidence type="ECO:0000313" key="4">
    <source>
        <dbReference type="EnsemblProtists" id="EOD25769"/>
    </source>
</evidence>
<dbReference type="GeneID" id="17271315"/>
<dbReference type="InterPro" id="IPR000748">
    <property type="entry name" value="PsdUridine_synth_RsuA/RluB/E/F"/>
</dbReference>
<evidence type="ECO:0000256" key="2">
    <source>
        <dbReference type="ARBA" id="ARBA00023235"/>
    </source>
</evidence>
<dbReference type="Gene3D" id="3.30.70.580">
    <property type="entry name" value="Pseudouridine synthase I, catalytic domain, N-terminal subdomain"/>
    <property type="match status" value="1"/>
</dbReference>
<dbReference type="RefSeq" id="XP_005758277.1">
    <property type="nucleotide sequence ID" value="XM_005758220.1"/>
</dbReference>
<protein>
    <recommendedName>
        <fullName evidence="3">Pseudouridine synthase RsuA/RluA-like domain-containing protein</fullName>
    </recommendedName>
</protein>
<dbReference type="Pfam" id="PF00849">
    <property type="entry name" value="PseudoU_synth_2"/>
    <property type="match status" value="1"/>
</dbReference>
<dbReference type="InterPro" id="IPR050343">
    <property type="entry name" value="RsuA_PseudoU_synthase"/>
</dbReference>
<dbReference type="OMA" id="KTMAIGR"/>
<dbReference type="SUPFAM" id="SSF55120">
    <property type="entry name" value="Pseudouridine synthase"/>
    <property type="match status" value="1"/>
</dbReference>
<dbReference type="GO" id="GO:0009982">
    <property type="term" value="F:pseudouridine synthase activity"/>
    <property type="evidence" value="ECO:0007669"/>
    <property type="project" value="InterPro"/>
</dbReference>
<dbReference type="GeneID" id="17252002"/>
<dbReference type="GO" id="GO:0006364">
    <property type="term" value="P:rRNA processing"/>
    <property type="evidence" value="ECO:0007669"/>
    <property type="project" value="UniProtKB-ARBA"/>
</dbReference>
<comment type="similarity">
    <text evidence="1">Belongs to the pseudouridine synthase RsuA family.</text>
</comment>
<evidence type="ECO:0000259" key="3">
    <source>
        <dbReference type="Pfam" id="PF00849"/>
    </source>
</evidence>
<dbReference type="HOGENOM" id="CLU_024979_8_1_1"/>
<dbReference type="KEGG" id="ehx:EMIHUDRAFT_64708"/>
<dbReference type="Gene3D" id="3.30.70.1560">
    <property type="entry name" value="Alpha-L RNA-binding motif"/>
    <property type="match status" value="1"/>
</dbReference>
<dbReference type="Proteomes" id="UP000013827">
    <property type="component" value="Unassembled WGS sequence"/>
</dbReference>
<dbReference type="GO" id="GO:0001522">
    <property type="term" value="P:pseudouridine synthesis"/>
    <property type="evidence" value="ECO:0007669"/>
    <property type="project" value="InterPro"/>
</dbReference>
<dbReference type="AlphaFoldDB" id="A0A0D3JQI4"/>
<keyword evidence="2" id="KW-0413">Isomerase</keyword>
<evidence type="ECO:0000313" key="5">
    <source>
        <dbReference type="Proteomes" id="UP000013827"/>
    </source>
</evidence>
<sequence>MAASSSDADPPKRYLALWKEYLTLCSFADAAGGARSRSTLHHLSLPPGLHTVGRLDRDSEGLLLLTDDGAFCHAVLQGGVRKRYLALVFGRPTDESLAAMAAGGLNIRGRLTRPCAVRRIDAASAATAAGAPPDPRLAGARAGGPVTWLEVTLSEGMNRQVRRMTQSAGHKTLRLVRVGVGRLNAEALAAEM</sequence>
<accession>A0A0D3JQI4</accession>
<organism evidence="4 5">
    <name type="scientific">Emiliania huxleyi (strain CCMP1516)</name>
    <dbReference type="NCBI Taxonomy" id="280463"/>
    <lineage>
        <taxon>Eukaryota</taxon>
        <taxon>Haptista</taxon>
        <taxon>Haptophyta</taxon>
        <taxon>Prymnesiophyceae</taxon>
        <taxon>Isochrysidales</taxon>
        <taxon>Noelaerhabdaceae</taxon>
        <taxon>Emiliania</taxon>
    </lineage>
</organism>
<dbReference type="InterPro" id="IPR006145">
    <property type="entry name" value="PsdUridine_synth_RsuA/RluA"/>
</dbReference>
<dbReference type="PROSITE" id="PS01149">
    <property type="entry name" value="PSI_RSU"/>
    <property type="match status" value="1"/>
</dbReference>
<dbReference type="InterPro" id="IPR018496">
    <property type="entry name" value="PsdUridine_synth_RsuA/RluB_CS"/>
</dbReference>
<dbReference type="NCBIfam" id="TIGR00093">
    <property type="entry name" value="pseudouridine synthase"/>
    <property type="match status" value="1"/>
</dbReference>
<dbReference type="KEGG" id="ehx:EMIHUDRAFT_77404"/>
<evidence type="ECO:0000256" key="1">
    <source>
        <dbReference type="ARBA" id="ARBA00008348"/>
    </source>
</evidence>
<dbReference type="eggNOG" id="ENOG502S7U1">
    <property type="taxonomic scope" value="Eukaryota"/>
</dbReference>
<proteinExistence type="inferred from homology"/>
<feature type="domain" description="Pseudouridine synthase RsuA/RluA-like" evidence="3">
    <location>
        <begin position="42"/>
        <end position="166"/>
    </location>
</feature>
<dbReference type="InterPro" id="IPR020103">
    <property type="entry name" value="PsdUridine_synth_cat_dom_sf"/>
</dbReference>
<dbReference type="InterPro" id="IPR042092">
    <property type="entry name" value="PsdUridine_s_RsuA/RluB/E/F_cat"/>
</dbReference>
<dbReference type="RefSeq" id="XP_005778198.1">
    <property type="nucleotide sequence ID" value="XM_005778141.1"/>
</dbReference>
<reference evidence="4" key="2">
    <citation type="submission" date="2024-10" db="UniProtKB">
        <authorList>
            <consortium name="EnsemblProtists"/>
        </authorList>
    </citation>
    <scope>IDENTIFICATION</scope>
</reference>
<dbReference type="GO" id="GO:0003723">
    <property type="term" value="F:RNA binding"/>
    <property type="evidence" value="ECO:0007669"/>
    <property type="project" value="InterPro"/>
</dbReference>
<dbReference type="PANTHER" id="PTHR47683">
    <property type="entry name" value="PSEUDOURIDINE SYNTHASE FAMILY PROTEIN-RELATED"/>
    <property type="match status" value="1"/>
</dbReference>
<name>A0A0D3JQI4_EMIH1</name>
<dbReference type="EnsemblProtists" id="EOD25769">
    <property type="protein sequence ID" value="EOD25769"/>
    <property type="gene ID" value="EMIHUDRAFT_64708"/>
</dbReference>